<dbReference type="Proteomes" id="UP000032024">
    <property type="component" value="Chromosome"/>
</dbReference>
<name>A0A0C5C7T6_HEYCO</name>
<dbReference type="STRING" id="1398.AB434_3376"/>
<evidence type="ECO:0000313" key="4">
    <source>
        <dbReference type="Proteomes" id="UP000070376"/>
    </source>
</evidence>
<gene>
    <name evidence="2" type="ORF">HMPREF3213_02655</name>
    <name evidence="1" type="ORF">SB48_HM08orf03015</name>
</gene>
<reference evidence="4" key="4">
    <citation type="submission" date="2016-01" db="EMBL/GenBank/DDBJ databases">
        <authorList>
            <person name="Mitreva M."/>
            <person name="Pepin K.H."/>
            <person name="Mihindukulasuriya K.A."/>
            <person name="Fulton R."/>
            <person name="Fronick C."/>
            <person name="O'Laughlin M."/>
            <person name="Miner T."/>
            <person name="Herter B."/>
            <person name="Rosa B.A."/>
            <person name="Cordes M."/>
            <person name="Tomlinson C."/>
            <person name="Wollam A."/>
            <person name="Palsikar V.B."/>
            <person name="Mardis E.R."/>
            <person name="Wilson R.K."/>
        </authorList>
    </citation>
    <scope>NUCLEOTIDE SEQUENCE [LARGE SCALE GENOMIC DNA]</scope>
    <source>
        <strain evidence="4">GED7749B</strain>
    </source>
</reference>
<sequence length="39" mass="4411">MQKNAALAVWTHPVAARSSIHEINLRASVRFVADYRFLA</sequence>
<proteinExistence type="predicted"/>
<dbReference type="EMBL" id="CP010525">
    <property type="protein sequence ID" value="AJO22699.1"/>
    <property type="molecule type" value="Genomic_DNA"/>
</dbReference>
<reference evidence="3" key="2">
    <citation type="submission" date="2015-01" db="EMBL/GenBank/DDBJ databases">
        <title>Comparative genome analysis of Bacillus coagulans HM-08, Clostridium butyricum HM-68, Bacillus subtilis HM-66 and Bacillus paralicheniformis BL-09.</title>
        <authorList>
            <person name="Zhang H."/>
        </authorList>
    </citation>
    <scope>NUCLEOTIDE SEQUENCE [LARGE SCALE GENOMIC DNA]</scope>
    <source>
        <strain evidence="3">HM-08</strain>
    </source>
</reference>
<evidence type="ECO:0000313" key="2">
    <source>
        <dbReference type="EMBL" id="KWZ79551.1"/>
    </source>
</evidence>
<organism evidence="2 4">
    <name type="scientific">Heyndrickxia coagulans</name>
    <name type="common">Weizmannia coagulans</name>
    <dbReference type="NCBI Taxonomy" id="1398"/>
    <lineage>
        <taxon>Bacteria</taxon>
        <taxon>Bacillati</taxon>
        <taxon>Bacillota</taxon>
        <taxon>Bacilli</taxon>
        <taxon>Bacillales</taxon>
        <taxon>Bacillaceae</taxon>
        <taxon>Heyndrickxia</taxon>
    </lineage>
</organism>
<keyword evidence="3" id="KW-1185">Reference proteome</keyword>
<reference evidence="1" key="1">
    <citation type="submission" date="2015-01" db="EMBL/GenBank/DDBJ databases">
        <title>Comparative genome analysis of Bacillus coagulans HM-08, Clostridium butyricum HM-68, Bacillus subtilis HM-66 and Bacillus licheniformis BL-09.</title>
        <authorList>
            <person name="Zhang H."/>
        </authorList>
    </citation>
    <scope>NUCLEOTIDE SEQUENCE [LARGE SCALE GENOMIC DNA]</scope>
    <source>
        <strain evidence="1">HM-08</strain>
    </source>
</reference>
<dbReference type="Proteomes" id="UP000070376">
    <property type="component" value="Unassembled WGS sequence"/>
</dbReference>
<reference evidence="2" key="3">
    <citation type="submission" date="2016-01" db="EMBL/GenBank/DDBJ databases">
        <authorList>
            <person name="Oliw E.H."/>
        </authorList>
    </citation>
    <scope>NUCLEOTIDE SEQUENCE [LARGE SCALE GENOMIC DNA]</scope>
    <source>
        <strain evidence="2">GED7749B</strain>
    </source>
</reference>
<evidence type="ECO:0000313" key="3">
    <source>
        <dbReference type="Proteomes" id="UP000032024"/>
    </source>
</evidence>
<dbReference type="AlphaFoldDB" id="A0A0C5C7T6"/>
<evidence type="ECO:0000313" key="1">
    <source>
        <dbReference type="EMBL" id="AJO22699.1"/>
    </source>
</evidence>
<dbReference type="EMBL" id="LRPN01000116">
    <property type="protein sequence ID" value="KWZ79551.1"/>
    <property type="molecule type" value="Genomic_DNA"/>
</dbReference>
<protein>
    <submittedName>
        <fullName evidence="2">Uncharacterized protein</fullName>
    </submittedName>
</protein>
<accession>A0A0C5C7T6</accession>